<evidence type="ECO:0000313" key="1">
    <source>
        <dbReference type="EMBL" id="MBX36500.1"/>
    </source>
</evidence>
<dbReference type="EMBL" id="GGEC01056016">
    <property type="protein sequence ID" value="MBX36500.1"/>
    <property type="molecule type" value="Transcribed_RNA"/>
</dbReference>
<reference evidence="1" key="1">
    <citation type="submission" date="2018-02" db="EMBL/GenBank/DDBJ databases">
        <title>Rhizophora mucronata_Transcriptome.</title>
        <authorList>
            <person name="Meera S.P."/>
            <person name="Sreeshan A."/>
            <person name="Augustine A."/>
        </authorList>
    </citation>
    <scope>NUCLEOTIDE SEQUENCE</scope>
    <source>
        <tissue evidence="1">Leaf</tissue>
    </source>
</reference>
<protein>
    <submittedName>
        <fullName evidence="1">Uncharacterized protein</fullName>
    </submittedName>
</protein>
<proteinExistence type="predicted"/>
<dbReference type="AlphaFoldDB" id="A0A2P2N208"/>
<name>A0A2P2N208_RHIMU</name>
<sequence>MQGYPRMHASKTQSFDQKWEAVVMSSNVQNGNLRVSEKLLAPIPEA</sequence>
<accession>A0A2P2N208</accession>
<organism evidence="1">
    <name type="scientific">Rhizophora mucronata</name>
    <name type="common">Asiatic mangrove</name>
    <dbReference type="NCBI Taxonomy" id="61149"/>
    <lineage>
        <taxon>Eukaryota</taxon>
        <taxon>Viridiplantae</taxon>
        <taxon>Streptophyta</taxon>
        <taxon>Embryophyta</taxon>
        <taxon>Tracheophyta</taxon>
        <taxon>Spermatophyta</taxon>
        <taxon>Magnoliopsida</taxon>
        <taxon>eudicotyledons</taxon>
        <taxon>Gunneridae</taxon>
        <taxon>Pentapetalae</taxon>
        <taxon>rosids</taxon>
        <taxon>fabids</taxon>
        <taxon>Malpighiales</taxon>
        <taxon>Rhizophoraceae</taxon>
        <taxon>Rhizophora</taxon>
    </lineage>
</organism>